<comment type="caution">
    <text evidence="2">The sequence shown here is derived from an EMBL/GenBank/DDBJ whole genome shotgun (WGS) entry which is preliminary data.</text>
</comment>
<name>A0A077M5V6_9MICO</name>
<dbReference type="InterPro" id="IPR047801">
    <property type="entry name" value="Peptidase_C45"/>
</dbReference>
<keyword evidence="2" id="KW-0808">Transferase</keyword>
<feature type="domain" description="Peptidase C45 hydrolase" evidence="1">
    <location>
        <begin position="122"/>
        <end position="285"/>
    </location>
</feature>
<accession>A0A077M5V6</accession>
<dbReference type="Proteomes" id="UP000035721">
    <property type="component" value="Unassembled WGS sequence"/>
</dbReference>
<dbReference type="NCBIfam" id="NF040521">
    <property type="entry name" value="C45_proenzyme"/>
    <property type="match status" value="1"/>
</dbReference>
<dbReference type="PANTHER" id="PTHR34180:SF1">
    <property type="entry name" value="BETA-ALANYL-DOPAMINE_CARCININE HYDROLASE"/>
    <property type="match status" value="1"/>
</dbReference>
<evidence type="ECO:0000313" key="3">
    <source>
        <dbReference type="Proteomes" id="UP000035721"/>
    </source>
</evidence>
<dbReference type="OrthoDB" id="8109453at2"/>
<dbReference type="STRING" id="1194083.BN12_430020"/>
<dbReference type="RefSeq" id="WP_048551319.1">
    <property type="nucleotide sequence ID" value="NZ_HF570958.1"/>
</dbReference>
<sequence>MTIHVESSTSSSPYRRGQALGTARRIEIADTWERYERLFTAYAVPGPVVRDVADHVLENVTGWAPDLAEELVGVAAGSALEPWQVTALNARSEILARSPRTPPGECSTIVRLPPVGPPQTLQTWDWQDAMAGNLVVWTLEPRPGRTVKTLTEPGILGKIGVTDDGIGLHFNLLQHDRDGGAVGVPVHLLARRVLDEASGLDEAEQIARSATVSASVALTVVAYDGAHSSGCVLEVSPAGVARLEPGPGRTLLHTNHFLDPVLAAGERLAGEDPDTVARLSALAQRVEGFDGPSVQRRVAVLDHHREDGAALCCHPYGDDPLEGRWQTLAVVGLDLAAGQLAVHEGYACEAVEESWSTV</sequence>
<evidence type="ECO:0000313" key="2">
    <source>
        <dbReference type="EMBL" id="CCH79430.1"/>
    </source>
</evidence>
<dbReference type="Pfam" id="PF03417">
    <property type="entry name" value="AAT"/>
    <property type="match status" value="1"/>
</dbReference>
<evidence type="ECO:0000259" key="1">
    <source>
        <dbReference type="Pfam" id="PF03417"/>
    </source>
</evidence>
<dbReference type="PANTHER" id="PTHR34180">
    <property type="entry name" value="PEPTIDASE C45"/>
    <property type="match status" value="1"/>
</dbReference>
<protein>
    <submittedName>
        <fullName evidence="2">Peptidase C45, acyl-coenzyme A/6-aminopenicillanic acid acyl-transferase</fullName>
        <ecNumber evidence="2">2.3.1.164</ecNumber>
    </submittedName>
</protein>
<dbReference type="EMBL" id="CAJB01000368">
    <property type="protein sequence ID" value="CCH79430.1"/>
    <property type="molecule type" value="Genomic_DNA"/>
</dbReference>
<dbReference type="AlphaFoldDB" id="A0A077M5V6"/>
<dbReference type="Gene3D" id="3.60.60.10">
    <property type="entry name" value="Penicillin V Acylase, Chain A"/>
    <property type="match status" value="1"/>
</dbReference>
<reference evidence="2 3" key="1">
    <citation type="journal article" date="2013" name="ISME J.">
        <title>A metabolic model for members of the genus Tetrasphaera involved in enhanced biological phosphorus removal.</title>
        <authorList>
            <person name="Kristiansen R."/>
            <person name="Nguyen H.T.T."/>
            <person name="Saunders A.M."/>
            <person name="Nielsen J.L."/>
            <person name="Wimmer R."/>
            <person name="Le V.Q."/>
            <person name="McIlroy S.J."/>
            <person name="Petrovski S."/>
            <person name="Seviour R.J."/>
            <person name="Calteau A."/>
            <person name="Nielsen K.L."/>
            <person name="Nielsen P.H."/>
        </authorList>
    </citation>
    <scope>NUCLEOTIDE SEQUENCE [LARGE SCALE GENOMIC DNA]</scope>
    <source>
        <strain evidence="2 3">T1-X7</strain>
    </source>
</reference>
<keyword evidence="3" id="KW-1185">Reference proteome</keyword>
<dbReference type="InterPro" id="IPR047794">
    <property type="entry name" value="C45_proenzyme-like"/>
</dbReference>
<dbReference type="EC" id="2.3.1.164" evidence="2"/>
<dbReference type="GO" id="GO:0050640">
    <property type="term" value="F:isopenicillin-N N-acyltransferase activity"/>
    <property type="evidence" value="ECO:0007669"/>
    <property type="project" value="UniProtKB-EC"/>
</dbReference>
<dbReference type="Gene3D" id="1.10.10.2120">
    <property type="match status" value="1"/>
</dbReference>
<gene>
    <name evidence="2" type="ORF">BN12_430020</name>
</gene>
<keyword evidence="2" id="KW-0012">Acyltransferase</keyword>
<organism evidence="2 3">
    <name type="scientific">Nostocoides japonicum T1-X7</name>
    <dbReference type="NCBI Taxonomy" id="1194083"/>
    <lineage>
        <taxon>Bacteria</taxon>
        <taxon>Bacillati</taxon>
        <taxon>Actinomycetota</taxon>
        <taxon>Actinomycetes</taxon>
        <taxon>Micrococcales</taxon>
        <taxon>Intrasporangiaceae</taxon>
        <taxon>Nostocoides</taxon>
    </lineage>
</organism>
<dbReference type="InterPro" id="IPR005079">
    <property type="entry name" value="Peptidase_C45_hydrolase"/>
</dbReference>
<proteinExistence type="predicted"/>